<evidence type="ECO:0000256" key="1">
    <source>
        <dbReference type="SAM" id="MobiDB-lite"/>
    </source>
</evidence>
<dbReference type="InParanoid" id="C3ZXX4"/>
<dbReference type="EMBL" id="GG666718">
    <property type="protein sequence ID" value="EEN42593.1"/>
    <property type="molecule type" value="Genomic_DNA"/>
</dbReference>
<dbReference type="AlphaFoldDB" id="C3ZXX4"/>
<feature type="compositionally biased region" description="Low complexity" evidence="1">
    <location>
        <begin position="271"/>
        <end position="284"/>
    </location>
</feature>
<feature type="transmembrane region" description="Helical" evidence="2">
    <location>
        <begin position="31"/>
        <end position="51"/>
    </location>
</feature>
<keyword evidence="2" id="KW-1133">Transmembrane helix</keyword>
<evidence type="ECO:0000256" key="2">
    <source>
        <dbReference type="SAM" id="Phobius"/>
    </source>
</evidence>
<name>C3ZXX4_BRAFL</name>
<accession>C3ZXX4</accession>
<feature type="region of interest" description="Disordered" evidence="1">
    <location>
        <begin position="255"/>
        <end position="326"/>
    </location>
</feature>
<gene>
    <name evidence="3" type="ORF">BRAFLDRAFT_106177</name>
</gene>
<organism>
    <name type="scientific">Branchiostoma floridae</name>
    <name type="common">Florida lancelet</name>
    <name type="synonym">Amphioxus</name>
    <dbReference type="NCBI Taxonomy" id="7739"/>
    <lineage>
        <taxon>Eukaryota</taxon>
        <taxon>Metazoa</taxon>
        <taxon>Chordata</taxon>
        <taxon>Cephalochordata</taxon>
        <taxon>Leptocardii</taxon>
        <taxon>Amphioxiformes</taxon>
        <taxon>Branchiostomatidae</taxon>
        <taxon>Branchiostoma</taxon>
    </lineage>
</organism>
<keyword evidence="2" id="KW-0812">Transmembrane</keyword>
<keyword evidence="2" id="KW-0472">Membrane</keyword>
<feature type="region of interest" description="Disordered" evidence="1">
    <location>
        <begin position="81"/>
        <end position="107"/>
    </location>
</feature>
<evidence type="ECO:0000313" key="3">
    <source>
        <dbReference type="EMBL" id="EEN42593.1"/>
    </source>
</evidence>
<protein>
    <submittedName>
        <fullName evidence="3">Uncharacterized protein</fullName>
    </submittedName>
</protein>
<proteinExistence type="predicted"/>
<reference evidence="3" key="1">
    <citation type="journal article" date="2008" name="Nature">
        <title>The amphioxus genome and the evolution of the chordate karyotype.</title>
        <authorList>
            <consortium name="US DOE Joint Genome Institute (JGI-PGF)"/>
            <person name="Putnam N.H."/>
            <person name="Butts T."/>
            <person name="Ferrier D.E.K."/>
            <person name="Furlong R.F."/>
            <person name="Hellsten U."/>
            <person name="Kawashima T."/>
            <person name="Robinson-Rechavi M."/>
            <person name="Shoguchi E."/>
            <person name="Terry A."/>
            <person name="Yu J.-K."/>
            <person name="Benito-Gutierrez E.L."/>
            <person name="Dubchak I."/>
            <person name="Garcia-Fernandez J."/>
            <person name="Gibson-Brown J.J."/>
            <person name="Grigoriev I.V."/>
            <person name="Horton A.C."/>
            <person name="de Jong P.J."/>
            <person name="Jurka J."/>
            <person name="Kapitonov V.V."/>
            <person name="Kohara Y."/>
            <person name="Kuroki Y."/>
            <person name="Lindquist E."/>
            <person name="Lucas S."/>
            <person name="Osoegawa K."/>
            <person name="Pennacchio L.A."/>
            <person name="Salamov A.A."/>
            <person name="Satou Y."/>
            <person name="Sauka-Spengler T."/>
            <person name="Schmutz J."/>
            <person name="Shin-I T."/>
            <person name="Toyoda A."/>
            <person name="Bronner-Fraser M."/>
            <person name="Fujiyama A."/>
            <person name="Holland L.Z."/>
            <person name="Holland P.W.H."/>
            <person name="Satoh N."/>
            <person name="Rokhsar D.S."/>
        </authorList>
    </citation>
    <scope>NUCLEOTIDE SEQUENCE [LARGE SCALE GENOMIC DNA]</scope>
    <source>
        <strain evidence="3">S238N-H82</strain>
        <tissue evidence="3">Testes</tissue>
    </source>
</reference>
<sequence>MADAVAMVTFSGPIHVSGVFRRTTGKPPATMGVLSGSTVGVAAFLFSALFLQTIAAQEVTYAGHQEDNRCICTFIPPYQPADHPTGHQQQSPAPDPCPPPRTDPDVASLRTDLSVIQSHQLANREQLNSQASRLHNLTSRLFQMEDRMHGTERVQRSWDARTATVQQSASEMRRLISRQQDTIMFLRARLDTMFQEMSQMRDLNQRMMLEIQDEAEKSEKNRDRLHKLSRRQEKTEGEVREFLWAISQVMSSLEENERRKLAKMSKQRPLAPMMEAETTPEPTESPWVPIRTSPAWEESVPTPKPRRRSLKVRHDSRAGHGHWWQK</sequence>